<keyword evidence="2" id="KW-1185">Reference proteome</keyword>
<dbReference type="InterPro" id="IPR029058">
    <property type="entry name" value="AB_hydrolase_fold"/>
</dbReference>
<evidence type="ECO:0000313" key="1">
    <source>
        <dbReference type="EMBL" id="EUJ31510.1"/>
    </source>
</evidence>
<name>A0ABP3AXP7_9LIST</name>
<reference evidence="1 2" key="1">
    <citation type="journal article" date="2014" name="Int. J. Syst. Evol. Microbiol.">
        <title>Listeria floridensis sp. nov., Listeria aquatica sp. nov., Listeria cornellensis sp. nov., Listeria riparia sp. nov. and Listeria grandensis sp. nov., from agricultural and natural environments.</title>
        <authorList>
            <person name="den Bakker H.C."/>
            <person name="Warchocki S."/>
            <person name="Wright E.M."/>
            <person name="Allred A.F."/>
            <person name="Ahlstrom C."/>
            <person name="Manuel C.S."/>
            <person name="Stasiewicz M.J."/>
            <person name="Burrell A."/>
            <person name="Roof S."/>
            <person name="Strawn L."/>
            <person name="Fortes E.D."/>
            <person name="Nightingale K.K."/>
            <person name="Kephart D."/>
            <person name="Wiedmann M."/>
        </authorList>
    </citation>
    <scope>NUCLEOTIDE SEQUENCE [LARGE SCALE GENOMIC DNA]</scope>
    <source>
        <strain evidence="1 2">FSL S10-1187</strain>
    </source>
</reference>
<dbReference type="SUPFAM" id="SSF53474">
    <property type="entry name" value="alpha/beta-Hydrolases"/>
    <property type="match status" value="1"/>
</dbReference>
<dbReference type="Gene3D" id="3.40.50.1820">
    <property type="entry name" value="alpha/beta hydrolase"/>
    <property type="match status" value="1"/>
</dbReference>
<comment type="caution">
    <text evidence="1">The sequence shown here is derived from an EMBL/GenBank/DDBJ whole genome shotgun (WGS) entry which is preliminary data.</text>
</comment>
<dbReference type="EMBL" id="AODF01000017">
    <property type="protein sequence ID" value="EUJ31510.1"/>
    <property type="molecule type" value="Genomic_DNA"/>
</dbReference>
<dbReference type="PANTHER" id="PTHR37946">
    <property type="entry name" value="SLL1969 PROTEIN"/>
    <property type="match status" value="1"/>
</dbReference>
<proteinExistence type="predicted"/>
<dbReference type="Pfam" id="PF06028">
    <property type="entry name" value="DUF915"/>
    <property type="match status" value="1"/>
</dbReference>
<dbReference type="Proteomes" id="UP000019249">
    <property type="component" value="Unassembled WGS sequence"/>
</dbReference>
<dbReference type="PANTHER" id="PTHR37946:SF1">
    <property type="entry name" value="SLL1969 PROTEIN"/>
    <property type="match status" value="1"/>
</dbReference>
<evidence type="ECO:0008006" key="3">
    <source>
        <dbReference type="Google" id="ProtNLM"/>
    </source>
</evidence>
<sequence length="255" mass="28127">MYSHLKKKKTNRKKNAEIVPPTIFVHGYAGTKNSLGKMMSRFREADGATKTLVITVKSDGTLDISGRFSKFSRKPMIQVLFEDNKSSMQNQTEWLKTVAKTLKREYHISKIYAVGHSMGGVSLTNYLEQAGSDKSYPQVEKLVLIGAPLNGLAIGDSAYELADNGPKTESERYENLFKERAKISKAVKVYTIAGDLKDGTKSDGSVPLASALSAKFIFDGVSSYKDKVFTGKTAGHSDLHENTAVDQVIAEFLWE</sequence>
<organism evidence="1 2">
    <name type="scientific">Listeria floridensis FSL S10-1187</name>
    <dbReference type="NCBI Taxonomy" id="1265817"/>
    <lineage>
        <taxon>Bacteria</taxon>
        <taxon>Bacillati</taxon>
        <taxon>Bacillota</taxon>
        <taxon>Bacilli</taxon>
        <taxon>Bacillales</taxon>
        <taxon>Listeriaceae</taxon>
        <taxon>Listeria</taxon>
    </lineage>
</organism>
<dbReference type="InterPro" id="IPR010315">
    <property type="entry name" value="DUF915_hydro-like"/>
</dbReference>
<accession>A0ABP3AXP7</accession>
<evidence type="ECO:0000313" key="2">
    <source>
        <dbReference type="Proteomes" id="UP000019249"/>
    </source>
</evidence>
<protein>
    <recommendedName>
        <fullName evidence="3">Alpha/beta hydrolase</fullName>
    </recommendedName>
</protein>
<gene>
    <name evidence="1" type="ORF">MFLO_08772</name>
</gene>